<gene>
    <name evidence="5" type="ORF">MWN33_00025</name>
</gene>
<keyword evidence="1" id="KW-0328">Glycosyltransferase</keyword>
<dbReference type="PANTHER" id="PTHR12526">
    <property type="entry name" value="GLYCOSYLTRANSFERASE"/>
    <property type="match status" value="1"/>
</dbReference>
<dbReference type="Pfam" id="PF13439">
    <property type="entry name" value="Glyco_transf_4"/>
    <property type="match status" value="1"/>
</dbReference>
<evidence type="ECO:0000259" key="4">
    <source>
        <dbReference type="Pfam" id="PF13439"/>
    </source>
</evidence>
<proteinExistence type="predicted"/>
<sequence>MTASNAPPHGELAAGFPRAVTILTCEFDPFPGGIATYCTRMAQTLDAAGVVVDVICPAYPDLASATDPGSMPGDIFTRRLLGHHSIPAKAVPTMLRTLRGGGADKIVLAADIRSVLFMHVTRRLHGRRYLAMVHGSEAAKFRPGSLLYRLVRGAYFGAERVNYNSQATRAIFHAAFGAPPEERVTYLGVDPGWFEEAPGPFDHPLLAQLPAGAQVVCSVGRIEPRKGHVEAVRALARMRDDMQTGELIYVVAGKPEEPAFAERIEAEARRLGVNAILAGRLSTDDIKRLYRRAACHVLLAQPMPGKVEGFGLVLAEAAAQGCPSVATNEGGIPEVIAGCGALVPAGDTPAAARAIQAYLSDAASRARASAASRERARSFTWQRCADATFRR</sequence>
<dbReference type="CDD" id="cd03801">
    <property type="entry name" value="GT4_PimA-like"/>
    <property type="match status" value="1"/>
</dbReference>
<evidence type="ECO:0000259" key="3">
    <source>
        <dbReference type="Pfam" id="PF00534"/>
    </source>
</evidence>
<keyword evidence="6" id="KW-1185">Reference proteome</keyword>
<feature type="domain" description="Glycosyltransferase subfamily 4-like N-terminal" evidence="4">
    <location>
        <begin position="31"/>
        <end position="191"/>
    </location>
</feature>
<dbReference type="RefSeq" id="WP_247197989.1">
    <property type="nucleotide sequence ID" value="NZ_JALKCG010000001.1"/>
</dbReference>
<keyword evidence="2" id="KW-0808">Transferase</keyword>
<comment type="caution">
    <text evidence="5">The sequence shown here is derived from an EMBL/GenBank/DDBJ whole genome shotgun (WGS) entry which is preliminary data.</text>
</comment>
<dbReference type="InterPro" id="IPR001296">
    <property type="entry name" value="Glyco_trans_1"/>
</dbReference>
<dbReference type="Pfam" id="PF00534">
    <property type="entry name" value="Glycos_transf_1"/>
    <property type="match status" value="1"/>
</dbReference>
<name>A0ABT0DGK9_9HYPH</name>
<protein>
    <submittedName>
        <fullName evidence="5">Glycosyltransferase family 4 protein</fullName>
    </submittedName>
</protein>
<dbReference type="Proteomes" id="UP001202867">
    <property type="component" value="Unassembled WGS sequence"/>
</dbReference>
<evidence type="ECO:0000313" key="5">
    <source>
        <dbReference type="EMBL" id="MCK0206416.1"/>
    </source>
</evidence>
<dbReference type="InterPro" id="IPR028098">
    <property type="entry name" value="Glyco_trans_4-like_N"/>
</dbReference>
<evidence type="ECO:0000256" key="2">
    <source>
        <dbReference type="ARBA" id="ARBA00022679"/>
    </source>
</evidence>
<dbReference type="SUPFAM" id="SSF53756">
    <property type="entry name" value="UDP-Glycosyltransferase/glycogen phosphorylase"/>
    <property type="match status" value="1"/>
</dbReference>
<dbReference type="EMBL" id="JALKCG010000001">
    <property type="protein sequence ID" value="MCK0206416.1"/>
    <property type="molecule type" value="Genomic_DNA"/>
</dbReference>
<feature type="domain" description="Glycosyl transferase family 1" evidence="3">
    <location>
        <begin position="211"/>
        <end position="375"/>
    </location>
</feature>
<accession>A0ABT0DGK9</accession>
<organism evidence="5 6">
    <name type="scientific">Ancylobacter koreensis</name>
    <dbReference type="NCBI Taxonomy" id="266121"/>
    <lineage>
        <taxon>Bacteria</taxon>
        <taxon>Pseudomonadati</taxon>
        <taxon>Pseudomonadota</taxon>
        <taxon>Alphaproteobacteria</taxon>
        <taxon>Hyphomicrobiales</taxon>
        <taxon>Xanthobacteraceae</taxon>
        <taxon>Ancylobacter</taxon>
    </lineage>
</organism>
<reference evidence="5 6" key="1">
    <citation type="submission" date="2022-04" db="EMBL/GenBank/DDBJ databases">
        <authorList>
            <person name="Grouzdev D.S."/>
            <person name="Pantiukh K.S."/>
            <person name="Krutkina M.S."/>
        </authorList>
    </citation>
    <scope>NUCLEOTIDE SEQUENCE [LARGE SCALE GENOMIC DNA]</scope>
    <source>
        <strain evidence="5 6">Jip08</strain>
    </source>
</reference>
<dbReference type="PANTHER" id="PTHR12526:SF510">
    <property type="entry name" value="D-INOSITOL 3-PHOSPHATE GLYCOSYLTRANSFERASE"/>
    <property type="match status" value="1"/>
</dbReference>
<evidence type="ECO:0000256" key="1">
    <source>
        <dbReference type="ARBA" id="ARBA00022676"/>
    </source>
</evidence>
<evidence type="ECO:0000313" key="6">
    <source>
        <dbReference type="Proteomes" id="UP001202867"/>
    </source>
</evidence>
<reference evidence="6" key="2">
    <citation type="submission" date="2023-07" db="EMBL/GenBank/DDBJ databases">
        <title>Ancylobacter moscoviensis sp. nov., facultatively methylotrophic bacteria from activated sludge and the reclassification of Starkeya novella (Starkey 1934) Kelly et al. 2000 as Ancylobacter novellus comb. nov., Starkeya koreensis Im et al. 2006 as Ancylobacter koreensis comb.nov., Angulomicrobium tetraedrale Vasil'eva et al. 1986 as Ancylobacter tetraedralis comb. nov., Angulomicrobium amanitiforme Fritz et al. 2004 as Ancylobacter amanitiformis comb. nov. and Methylorhabdus multivorans Doronina et al. 1996 as Ancylobacter multivorans comb. nov. and emended description of the genus Ancylobacter.</title>
        <authorList>
            <person name="Doronina N."/>
            <person name="Chemodurova A."/>
            <person name="Grouzdev D."/>
            <person name="Koziaeva V."/>
            <person name="Shi W."/>
            <person name="Wu L."/>
            <person name="Kaparullina E."/>
        </authorList>
    </citation>
    <scope>NUCLEOTIDE SEQUENCE [LARGE SCALE GENOMIC DNA]</scope>
    <source>
        <strain evidence="6">Jip08</strain>
    </source>
</reference>
<dbReference type="Gene3D" id="3.40.50.2000">
    <property type="entry name" value="Glycogen Phosphorylase B"/>
    <property type="match status" value="2"/>
</dbReference>